<feature type="domain" description="Copper-binding protein MbnP-like" evidence="2">
    <location>
        <begin position="30"/>
        <end position="268"/>
    </location>
</feature>
<evidence type="ECO:0000259" key="2">
    <source>
        <dbReference type="Pfam" id="PF20243"/>
    </source>
</evidence>
<name>A0A1W6MT66_9HYPH</name>
<keyword evidence="4" id="KW-1185">Reference proteome</keyword>
<gene>
    <name evidence="3" type="ORF">B1812_06540</name>
</gene>
<accession>A0A1W6MT66</accession>
<proteinExistence type="predicted"/>
<dbReference type="OrthoDB" id="64245at2"/>
<organism evidence="3 4">
    <name type="scientific">Methylocystis bryophila</name>
    <dbReference type="NCBI Taxonomy" id="655015"/>
    <lineage>
        <taxon>Bacteria</taxon>
        <taxon>Pseudomonadati</taxon>
        <taxon>Pseudomonadota</taxon>
        <taxon>Alphaproteobacteria</taxon>
        <taxon>Hyphomicrobiales</taxon>
        <taxon>Methylocystaceae</taxon>
        <taxon>Methylocystis</taxon>
    </lineage>
</organism>
<dbReference type="STRING" id="655015.B1812_06540"/>
<dbReference type="InterPro" id="IPR023977">
    <property type="entry name" value="MbnP-like"/>
</dbReference>
<protein>
    <submittedName>
        <fullName evidence="3">Metallo-mystery pair system four-Cys motif protein</fullName>
    </submittedName>
</protein>
<evidence type="ECO:0000256" key="1">
    <source>
        <dbReference type="SAM" id="SignalP"/>
    </source>
</evidence>
<keyword evidence="1" id="KW-0732">Signal</keyword>
<dbReference type="Pfam" id="PF20243">
    <property type="entry name" value="MbnP"/>
    <property type="match status" value="1"/>
</dbReference>
<sequence>MRLPLVVALGSALALGASVPSIAAGLASPQPVMISFSLTLDGKPVGCAAPLPKLGASKVDAKLREARFYVYDVKLIDKKGGRAPIALAQNDWQYANLALLDFRDARGGSAPCSPTNPPKNSAITGSTPAGDYVGLEFSVGVPVESQIDGKTVALNHSNVETAPPPLDVQAMSWNWQAGRRFFSVEVDPSNFVALSDGAKARTWMVHLGSSGCKGNPATGEIVSCAQPNRFTVTLDRFDPKTEQVNLDLTTLFKESDVSMDKGGAVGCMSALDDPECPAIFKAIGLNPPGGAGAGLQTKPGVSSIFSARPVVAVSGAKP</sequence>
<evidence type="ECO:0000313" key="4">
    <source>
        <dbReference type="Proteomes" id="UP000193978"/>
    </source>
</evidence>
<dbReference type="EMBL" id="CP019948">
    <property type="protein sequence ID" value="ARN80788.1"/>
    <property type="molecule type" value="Genomic_DNA"/>
</dbReference>
<dbReference type="NCBIfam" id="TIGR04052">
    <property type="entry name" value="MbnP_like_WxW"/>
    <property type="match status" value="1"/>
</dbReference>
<evidence type="ECO:0000313" key="3">
    <source>
        <dbReference type="EMBL" id="ARN80788.1"/>
    </source>
</evidence>
<feature type="chain" id="PRO_5012800351" evidence="1">
    <location>
        <begin position="24"/>
        <end position="318"/>
    </location>
</feature>
<dbReference type="RefSeq" id="WP_085770867.1">
    <property type="nucleotide sequence ID" value="NZ_AP027149.1"/>
</dbReference>
<feature type="signal peptide" evidence="1">
    <location>
        <begin position="1"/>
        <end position="23"/>
    </location>
</feature>
<dbReference type="InterPro" id="IPR046863">
    <property type="entry name" value="MbnP-like_dom"/>
</dbReference>
<dbReference type="AlphaFoldDB" id="A0A1W6MT66"/>
<reference evidence="3 4" key="1">
    <citation type="submission" date="2017-02" db="EMBL/GenBank/DDBJ databases">
        <authorList>
            <person name="Peterson S.W."/>
        </authorList>
    </citation>
    <scope>NUCLEOTIDE SEQUENCE [LARGE SCALE GENOMIC DNA]</scope>
    <source>
        <strain evidence="3 4">S285</strain>
    </source>
</reference>
<dbReference type="Proteomes" id="UP000193978">
    <property type="component" value="Chromosome"/>
</dbReference>
<dbReference type="KEGG" id="mbry:B1812_06540"/>